<dbReference type="Proteomes" id="UP000483839">
    <property type="component" value="Unassembled WGS sequence"/>
</dbReference>
<evidence type="ECO:0000313" key="1">
    <source>
        <dbReference type="EMBL" id="MTD01865.1"/>
    </source>
</evidence>
<accession>A0A6L6G8R7</accession>
<evidence type="ECO:0000313" key="2">
    <source>
        <dbReference type="Proteomes" id="UP000483839"/>
    </source>
</evidence>
<sequence length="127" mass="13753">MKKYFVKFLLILTLIPTVILSGTVISAETKVYEPQTAQGISSLPGTFLRDRGSCMELVKVGKLSPRNCGYSQGRPTGANIWLTPKQWNCVVNAYSMPFVVATVPATLGGGAIIGVNAWRTMLSCNKL</sequence>
<proteinExistence type="predicted"/>
<protein>
    <submittedName>
        <fullName evidence="1">Uncharacterized protein</fullName>
    </submittedName>
</protein>
<gene>
    <name evidence="1" type="ORF">GKS16_06235</name>
</gene>
<dbReference type="RefSeq" id="WP_046390485.1">
    <property type="nucleotide sequence ID" value="NZ_BAABQE010000007.1"/>
</dbReference>
<reference evidence="1 2" key="1">
    <citation type="submission" date="2019-11" db="EMBL/GenBank/DDBJ databases">
        <title>Streptococcus uberis isolated from clinical mastitis cases on a southeastern Queensland dairy.</title>
        <authorList>
            <person name="Workentine M.L."/>
            <person name="Price R."/>
            <person name="Olchowy T."/>
        </authorList>
    </citation>
    <scope>NUCLEOTIDE SEQUENCE [LARGE SCALE GENOMIC DNA]</scope>
    <source>
        <strain evidence="1 2">OLC4459-A17</strain>
    </source>
</reference>
<dbReference type="EMBL" id="WLXI01000044">
    <property type="protein sequence ID" value="MTD01865.1"/>
    <property type="molecule type" value="Genomic_DNA"/>
</dbReference>
<dbReference type="AlphaFoldDB" id="A0A6L6G8R7"/>
<name>A0A6L6G8R7_STRUB</name>
<comment type="caution">
    <text evidence="1">The sequence shown here is derived from an EMBL/GenBank/DDBJ whole genome shotgun (WGS) entry which is preliminary data.</text>
</comment>
<organism evidence="1 2">
    <name type="scientific">Streptococcus uberis</name>
    <dbReference type="NCBI Taxonomy" id="1349"/>
    <lineage>
        <taxon>Bacteria</taxon>
        <taxon>Bacillati</taxon>
        <taxon>Bacillota</taxon>
        <taxon>Bacilli</taxon>
        <taxon>Lactobacillales</taxon>
        <taxon>Streptococcaceae</taxon>
        <taxon>Streptococcus</taxon>
    </lineage>
</organism>